<keyword evidence="8" id="KW-0902">Two-component regulatory system</keyword>
<evidence type="ECO:0000256" key="5">
    <source>
        <dbReference type="ARBA" id="ARBA00022741"/>
    </source>
</evidence>
<dbReference type="GO" id="GO:0016020">
    <property type="term" value="C:membrane"/>
    <property type="evidence" value="ECO:0007669"/>
    <property type="project" value="InterPro"/>
</dbReference>
<comment type="caution">
    <text evidence="13">The sequence shown here is derived from an EMBL/GenBank/DDBJ whole genome shotgun (WGS) entry which is preliminary data.</text>
</comment>
<sequence>MMMLSLASGPWNRLRRVTRRPTPARAMPTLGWIAIVVTTIGLFSFSVPALVGFYDMPLVIAFALVSVQCMTLPMAVRYPRAAIAVHMVSVVLIGEAARVGLEDFWPVPVPTLASLMALLVILGLRESWLISVSAWWLNLLGMMVVVALNTNELMSRPDWGMDVLISMAVTLTPLAVSIAIGQRENVREIAATAKRDVQLEQARRATVEERARIARELHDVVAHSMSIVHIQAESARYRVDDLDGARTEFDDIARSARAALGEMRQLLDALHPDEDETYYAPQPTIAEIPALIRSTEKVGVHVDFASNLTPGSLSPVVELTVYRIVQEALSNVMRHAPGAAVRVTLRHRRESLDVRVSNGPPPHPAPAARDEAGGNGLRGMRERVALLHGTIDHAPSPDGGFVVAATLPTTLRKDTP</sequence>
<evidence type="ECO:0000259" key="11">
    <source>
        <dbReference type="Pfam" id="PF02518"/>
    </source>
</evidence>
<dbReference type="GO" id="GO:0000155">
    <property type="term" value="F:phosphorelay sensor kinase activity"/>
    <property type="evidence" value="ECO:0007669"/>
    <property type="project" value="InterPro"/>
</dbReference>
<evidence type="ECO:0000256" key="9">
    <source>
        <dbReference type="SAM" id="MobiDB-lite"/>
    </source>
</evidence>
<dbReference type="Pfam" id="PF02518">
    <property type="entry name" value="HATPase_c"/>
    <property type="match status" value="1"/>
</dbReference>
<keyword evidence="5" id="KW-0547">Nucleotide-binding</keyword>
<feature type="transmembrane region" description="Helical" evidence="10">
    <location>
        <begin position="83"/>
        <end position="101"/>
    </location>
</feature>
<dbReference type="InterPro" id="IPR050482">
    <property type="entry name" value="Sensor_HK_TwoCompSys"/>
</dbReference>
<feature type="transmembrane region" description="Helical" evidence="10">
    <location>
        <begin position="57"/>
        <end position="76"/>
    </location>
</feature>
<evidence type="ECO:0000256" key="1">
    <source>
        <dbReference type="ARBA" id="ARBA00000085"/>
    </source>
</evidence>
<dbReference type="SUPFAM" id="SSF55874">
    <property type="entry name" value="ATPase domain of HSP90 chaperone/DNA topoisomerase II/histidine kinase"/>
    <property type="match status" value="1"/>
</dbReference>
<accession>A0A939MMA9</accession>
<dbReference type="PANTHER" id="PTHR24421:SF10">
    <property type="entry name" value="NITRATE_NITRITE SENSOR PROTEIN NARQ"/>
    <property type="match status" value="1"/>
</dbReference>
<dbReference type="GO" id="GO:0046983">
    <property type="term" value="F:protein dimerization activity"/>
    <property type="evidence" value="ECO:0007669"/>
    <property type="project" value="InterPro"/>
</dbReference>
<feature type="transmembrane region" description="Helical" evidence="10">
    <location>
        <begin position="29"/>
        <end position="51"/>
    </location>
</feature>
<feature type="domain" description="Histidine kinase/HSP90-like ATPase" evidence="11">
    <location>
        <begin position="318"/>
        <end position="409"/>
    </location>
</feature>
<keyword evidence="4" id="KW-0808">Transferase</keyword>
<comment type="catalytic activity">
    <reaction evidence="1">
        <text>ATP + protein L-histidine = ADP + protein N-phospho-L-histidine.</text>
        <dbReference type="EC" id="2.7.13.3"/>
    </reaction>
</comment>
<keyword evidence="6 13" id="KW-0418">Kinase</keyword>
<dbReference type="GO" id="GO:0005524">
    <property type="term" value="F:ATP binding"/>
    <property type="evidence" value="ECO:0007669"/>
    <property type="project" value="UniProtKB-KW"/>
</dbReference>
<keyword evidence="7" id="KW-0067">ATP-binding</keyword>
<evidence type="ECO:0000256" key="6">
    <source>
        <dbReference type="ARBA" id="ARBA00022777"/>
    </source>
</evidence>
<dbReference type="RefSeq" id="WP_208098259.1">
    <property type="nucleotide sequence ID" value="NZ_JAGDYM010000013.1"/>
</dbReference>
<dbReference type="EC" id="2.7.13.3" evidence="2"/>
<evidence type="ECO:0000313" key="14">
    <source>
        <dbReference type="Proteomes" id="UP000664382"/>
    </source>
</evidence>
<keyword evidence="10" id="KW-1133">Transmembrane helix</keyword>
<organism evidence="13 14">
    <name type="scientific">Leucobacter weissii</name>
    <dbReference type="NCBI Taxonomy" id="1983706"/>
    <lineage>
        <taxon>Bacteria</taxon>
        <taxon>Bacillati</taxon>
        <taxon>Actinomycetota</taxon>
        <taxon>Actinomycetes</taxon>
        <taxon>Micrococcales</taxon>
        <taxon>Microbacteriaceae</taxon>
        <taxon>Leucobacter</taxon>
    </lineage>
</organism>
<keyword evidence="3" id="KW-0597">Phosphoprotein</keyword>
<feature type="transmembrane region" description="Helical" evidence="10">
    <location>
        <begin position="107"/>
        <end position="124"/>
    </location>
</feature>
<protein>
    <recommendedName>
        <fullName evidence="2">histidine kinase</fullName>
        <ecNumber evidence="2">2.7.13.3</ecNumber>
    </recommendedName>
</protein>
<keyword evidence="10" id="KW-0472">Membrane</keyword>
<evidence type="ECO:0000256" key="7">
    <source>
        <dbReference type="ARBA" id="ARBA00022840"/>
    </source>
</evidence>
<dbReference type="InterPro" id="IPR003594">
    <property type="entry name" value="HATPase_dom"/>
</dbReference>
<evidence type="ECO:0000256" key="10">
    <source>
        <dbReference type="SAM" id="Phobius"/>
    </source>
</evidence>
<reference evidence="13" key="1">
    <citation type="submission" date="2021-03" db="EMBL/GenBank/DDBJ databases">
        <title>Leucobacter chromiisoli sp. nov., isolated from chromium-containing soil of chemical plant.</title>
        <authorList>
            <person name="Xu Z."/>
        </authorList>
    </citation>
    <scope>NUCLEOTIDE SEQUENCE</scope>
    <source>
        <strain evidence="13">S27</strain>
    </source>
</reference>
<feature type="domain" description="Signal transduction histidine kinase subgroup 3 dimerisation and phosphoacceptor" evidence="12">
    <location>
        <begin position="209"/>
        <end position="274"/>
    </location>
</feature>
<dbReference type="PANTHER" id="PTHR24421">
    <property type="entry name" value="NITRATE/NITRITE SENSOR PROTEIN NARX-RELATED"/>
    <property type="match status" value="1"/>
</dbReference>
<gene>
    <name evidence="13" type="ORF">J4H92_11080</name>
</gene>
<feature type="transmembrane region" description="Helical" evidence="10">
    <location>
        <begin position="129"/>
        <end position="147"/>
    </location>
</feature>
<keyword evidence="14" id="KW-1185">Reference proteome</keyword>
<evidence type="ECO:0000313" key="13">
    <source>
        <dbReference type="EMBL" id="MBO1902490.1"/>
    </source>
</evidence>
<keyword evidence="10" id="KW-0812">Transmembrane</keyword>
<evidence type="ECO:0000259" key="12">
    <source>
        <dbReference type="Pfam" id="PF07730"/>
    </source>
</evidence>
<dbReference type="Gene3D" id="3.30.565.10">
    <property type="entry name" value="Histidine kinase-like ATPase, C-terminal domain"/>
    <property type="match status" value="1"/>
</dbReference>
<dbReference type="Pfam" id="PF07730">
    <property type="entry name" value="HisKA_3"/>
    <property type="match status" value="1"/>
</dbReference>
<dbReference type="Gene3D" id="1.20.5.1930">
    <property type="match status" value="1"/>
</dbReference>
<dbReference type="CDD" id="cd16917">
    <property type="entry name" value="HATPase_UhpB-NarQ-NarX-like"/>
    <property type="match status" value="1"/>
</dbReference>
<evidence type="ECO:0000256" key="2">
    <source>
        <dbReference type="ARBA" id="ARBA00012438"/>
    </source>
</evidence>
<evidence type="ECO:0000256" key="4">
    <source>
        <dbReference type="ARBA" id="ARBA00022679"/>
    </source>
</evidence>
<feature type="transmembrane region" description="Helical" evidence="10">
    <location>
        <begin position="159"/>
        <end position="180"/>
    </location>
</feature>
<dbReference type="AlphaFoldDB" id="A0A939MMA9"/>
<dbReference type="InterPro" id="IPR036890">
    <property type="entry name" value="HATPase_C_sf"/>
</dbReference>
<name>A0A939MMA9_9MICO</name>
<dbReference type="InterPro" id="IPR011712">
    <property type="entry name" value="Sig_transdc_His_kin_sub3_dim/P"/>
</dbReference>
<dbReference type="EMBL" id="JAGDYM010000013">
    <property type="protein sequence ID" value="MBO1902490.1"/>
    <property type="molecule type" value="Genomic_DNA"/>
</dbReference>
<evidence type="ECO:0000256" key="3">
    <source>
        <dbReference type="ARBA" id="ARBA00022553"/>
    </source>
</evidence>
<feature type="region of interest" description="Disordered" evidence="9">
    <location>
        <begin position="354"/>
        <end position="375"/>
    </location>
</feature>
<evidence type="ECO:0000256" key="8">
    <source>
        <dbReference type="ARBA" id="ARBA00023012"/>
    </source>
</evidence>
<dbReference type="Proteomes" id="UP000664382">
    <property type="component" value="Unassembled WGS sequence"/>
</dbReference>
<proteinExistence type="predicted"/>